<dbReference type="EMBL" id="KM017071">
    <property type="protein sequence ID" value="AJW29587.1"/>
    <property type="molecule type" value="Genomic_DNA"/>
</dbReference>
<dbReference type="SUPFAM" id="SSF51735">
    <property type="entry name" value="NAD(P)-binding Rossmann-fold domains"/>
    <property type="match status" value="1"/>
</dbReference>
<feature type="domain" description="Ketoreductase" evidence="4">
    <location>
        <begin position="10"/>
        <end position="190"/>
    </location>
</feature>
<dbReference type="GO" id="GO:0004316">
    <property type="term" value="F:3-oxoacyl-[acyl-carrier-protein] reductase (NADPH) activity"/>
    <property type="evidence" value="ECO:0007669"/>
    <property type="project" value="UniProtKB-EC"/>
</dbReference>
<dbReference type="RefSeq" id="WP_087574314.1">
    <property type="nucleotide sequence ID" value="NZ_KM017071.1"/>
</dbReference>
<name>A0A0D4ZZB5_9SPHN</name>
<reference evidence="5" key="1">
    <citation type="submission" date="2014-06" db="EMBL/GenBank/DDBJ databases">
        <title>Molecular and ecological studies on carbamate pesticide degrading bacteria isolated from agricultural soils.</title>
        <authorList>
            <person name="Kim D.-U."/>
            <person name="Ka J.-O."/>
        </authorList>
    </citation>
    <scope>NUCLEOTIDE SEQUENCE</scope>
    <source>
        <strain evidence="5">JE1</strain>
        <plasmid evidence="5">pJE1</plasmid>
    </source>
</reference>
<keyword evidence="5" id="KW-0614">Plasmid</keyword>
<dbReference type="FunFam" id="3.40.50.720:FF:000084">
    <property type="entry name" value="Short-chain dehydrogenase reductase"/>
    <property type="match status" value="1"/>
</dbReference>
<comment type="similarity">
    <text evidence="1 3">Belongs to the short-chain dehydrogenases/reductases (SDR) family.</text>
</comment>
<proteinExistence type="inferred from homology"/>
<evidence type="ECO:0000256" key="2">
    <source>
        <dbReference type="ARBA" id="ARBA00023002"/>
    </source>
</evidence>
<dbReference type="PRINTS" id="PR00080">
    <property type="entry name" value="SDRFAMILY"/>
</dbReference>
<evidence type="ECO:0000256" key="3">
    <source>
        <dbReference type="RuleBase" id="RU000363"/>
    </source>
</evidence>
<dbReference type="InterPro" id="IPR036291">
    <property type="entry name" value="NAD(P)-bd_dom_sf"/>
</dbReference>
<evidence type="ECO:0000256" key="1">
    <source>
        <dbReference type="ARBA" id="ARBA00006484"/>
    </source>
</evidence>
<dbReference type="InterPro" id="IPR057326">
    <property type="entry name" value="KR_dom"/>
</dbReference>
<geneLocation type="plasmid" evidence="5">
    <name>pJE1</name>
</geneLocation>
<dbReference type="InterPro" id="IPR002347">
    <property type="entry name" value="SDR_fam"/>
</dbReference>
<dbReference type="InterPro" id="IPR020904">
    <property type="entry name" value="Sc_DH/Rdtase_CS"/>
</dbReference>
<dbReference type="CDD" id="cd05233">
    <property type="entry name" value="SDR_c"/>
    <property type="match status" value="1"/>
</dbReference>
<dbReference type="Gene3D" id="3.40.50.720">
    <property type="entry name" value="NAD(P)-binding Rossmann-like Domain"/>
    <property type="match status" value="1"/>
</dbReference>
<dbReference type="AlphaFoldDB" id="A0A0D4ZZB5"/>
<dbReference type="PANTHER" id="PTHR42760">
    <property type="entry name" value="SHORT-CHAIN DEHYDROGENASES/REDUCTASES FAMILY MEMBER"/>
    <property type="match status" value="1"/>
</dbReference>
<organism evidence="5">
    <name type="scientific">Sphingomonas sp. JE1</name>
    <dbReference type="NCBI Taxonomy" id="1628059"/>
    <lineage>
        <taxon>Bacteria</taxon>
        <taxon>Pseudomonadati</taxon>
        <taxon>Pseudomonadota</taxon>
        <taxon>Alphaproteobacteria</taxon>
        <taxon>Sphingomonadales</taxon>
        <taxon>Sphingomonadaceae</taxon>
        <taxon>Sphingomonas</taxon>
    </lineage>
</organism>
<evidence type="ECO:0000313" key="5">
    <source>
        <dbReference type="EMBL" id="AJW29587.1"/>
    </source>
</evidence>
<gene>
    <name evidence="5" type="ORF">pJE1_165</name>
</gene>
<dbReference type="SMART" id="SM00822">
    <property type="entry name" value="PKS_KR"/>
    <property type="match status" value="1"/>
</dbReference>
<dbReference type="EC" id="1.1.1.100" evidence="5"/>
<dbReference type="PRINTS" id="PR00081">
    <property type="entry name" value="GDHRDH"/>
</dbReference>
<evidence type="ECO:0000259" key="4">
    <source>
        <dbReference type="SMART" id="SM00822"/>
    </source>
</evidence>
<protein>
    <submittedName>
        <fullName evidence="5">3-oxoacyl-[acyl-carrier protein] reductase</fullName>
        <ecNumber evidence="5">1.1.1.100</ecNumber>
    </submittedName>
</protein>
<dbReference type="PROSITE" id="PS00061">
    <property type="entry name" value="ADH_SHORT"/>
    <property type="match status" value="1"/>
</dbReference>
<sequence>MSDHFNISGKTVLITGASSGLGRHFAKLLVNHGARVAACARRADLLHSLADELGAQGGTLLPVSLDVGSLSSIREAITKIEDELGPIEALVNNAGIAGQGKVLNISEDDYDRMFDTNTRGAFFMARECAARMIERDNGGAIVNIASAAGIMQMPQLAVYGMTKAAVVHMTKALAREWGRYNINVNAICPGYIATDINSDFFSSEPGRKVIDGLPRKRIGQPEDLEAALLLLLAERGSRLINGSIISVDDGYNLG</sequence>
<dbReference type="PANTHER" id="PTHR42760:SF133">
    <property type="entry name" value="3-OXOACYL-[ACYL-CARRIER-PROTEIN] REDUCTASE"/>
    <property type="match status" value="1"/>
</dbReference>
<accession>A0A0D4ZZB5</accession>
<dbReference type="Pfam" id="PF00106">
    <property type="entry name" value="adh_short"/>
    <property type="match status" value="1"/>
</dbReference>
<keyword evidence="2 5" id="KW-0560">Oxidoreductase</keyword>